<dbReference type="Proteomes" id="UP000620266">
    <property type="component" value="Unassembled WGS sequence"/>
</dbReference>
<gene>
    <name evidence="1" type="ORF">GCM10007205_06640</name>
</gene>
<accession>A0A8J2XXH1</accession>
<sequence length="88" mass="9705">MERIEYKECRITITPAQLEAGYWGARYRVMSARVGAPIAGVLEGEAPTPHEAALRASRIVKVAIDESMPLNGEQFCASLRGLNERFAL</sequence>
<protein>
    <submittedName>
        <fullName evidence="1">Uncharacterized protein</fullName>
    </submittedName>
</protein>
<reference evidence="1" key="1">
    <citation type="journal article" date="2014" name="Int. J. Syst. Evol. Microbiol.">
        <title>Complete genome sequence of Corynebacterium casei LMG S-19264T (=DSM 44701T), isolated from a smear-ripened cheese.</title>
        <authorList>
            <consortium name="US DOE Joint Genome Institute (JGI-PGF)"/>
            <person name="Walter F."/>
            <person name="Albersmeier A."/>
            <person name="Kalinowski J."/>
            <person name="Ruckert C."/>
        </authorList>
    </citation>
    <scope>NUCLEOTIDE SEQUENCE</scope>
    <source>
        <strain evidence="1">CCM 7086</strain>
    </source>
</reference>
<evidence type="ECO:0000313" key="1">
    <source>
        <dbReference type="EMBL" id="GGB99986.1"/>
    </source>
</evidence>
<proteinExistence type="predicted"/>
<evidence type="ECO:0000313" key="2">
    <source>
        <dbReference type="Proteomes" id="UP000620266"/>
    </source>
</evidence>
<dbReference type="EMBL" id="BMCG01000001">
    <property type="protein sequence ID" value="GGB99986.1"/>
    <property type="molecule type" value="Genomic_DNA"/>
</dbReference>
<reference evidence="1" key="2">
    <citation type="submission" date="2020-09" db="EMBL/GenBank/DDBJ databases">
        <authorList>
            <person name="Sun Q."/>
            <person name="Sedlacek I."/>
        </authorList>
    </citation>
    <scope>NUCLEOTIDE SEQUENCE</scope>
    <source>
        <strain evidence="1">CCM 7086</strain>
    </source>
</reference>
<keyword evidence="2" id="KW-1185">Reference proteome</keyword>
<name>A0A8J2XXH1_9BURK</name>
<comment type="caution">
    <text evidence="1">The sequence shown here is derived from an EMBL/GenBank/DDBJ whole genome shotgun (WGS) entry which is preliminary data.</text>
</comment>
<dbReference type="RefSeq" id="WP_188394732.1">
    <property type="nucleotide sequence ID" value="NZ_BMCG01000001.1"/>
</dbReference>
<dbReference type="AlphaFoldDB" id="A0A8J2XXH1"/>
<organism evidence="1 2">
    <name type="scientific">Oxalicibacterium flavum</name>
    <dbReference type="NCBI Taxonomy" id="179467"/>
    <lineage>
        <taxon>Bacteria</taxon>
        <taxon>Pseudomonadati</taxon>
        <taxon>Pseudomonadota</taxon>
        <taxon>Betaproteobacteria</taxon>
        <taxon>Burkholderiales</taxon>
        <taxon>Oxalobacteraceae</taxon>
        <taxon>Oxalicibacterium</taxon>
    </lineage>
</organism>